<dbReference type="Proteomes" id="UP000553632">
    <property type="component" value="Unassembled WGS sequence"/>
</dbReference>
<sequence>MAQQESKAVRNAAVPRHSKKYYQVSAFLWTFVTYVCLHAVRKAFSNATPNMKEYYGYSTTFFGIMNTLFMLFYAIGMFFTGPLGDIYHPVRVFFVMTALCSVTQFVFGGMVTSVTQGGWYYFYYPLWVVNAIFQSGCWPAGILIVGQYFLPKYYGTVFGIWSNDSNVGNILGAAMCTLMIEIFGNRASVPWQFLGPAVVLLVVSALMLYFLPRDPQSVGLVIHPEDALEEPLNPESGESETAASETADNERLDFFAAWRAPGVLRYSFSYACIKGVNYAMFFWLPLYLTEHVGRTSAEANGYDMLFNLGVIFGTLVLGVISDYCTAKCGDSCRAPPMFAFLVLAIIPIAMLRVNHPSVLYLSVTVFACGFLVGSVSNVLSSAVCADLGHKMPKKAVGQVSGIIDGMGAAGAALMQLLVTALAQLCGWGAVFVLLPVLIPADSNEPIQELKSPQVELEDDTFVKKLKVYFASKSDESSLDKKQFLAQLSAHAKQDVSKSVNPDMLEKLMSMTTVDILTLALPVPKTSYTGVSMYVDDKGVAKNLPINIRAQGLTSACGLVGNQIRGDAFVGRMYDDGKDEWFRTDFKESDLNSGLEWIATAKSINMRQGGGTTLSALTSQYGMGSNSEVAAPTSVANMPNREEPVKRDGYTYRQTRDEVEIDIPLASGVSKKDIKVTIKPKFISVHINNMPVAIEGSLWGHVDTDGSGWMIDDGTLIITMEKDKEYQWWDDLIDTKNDTE</sequence>
<organism evidence="9 10">
    <name type="scientific">Perkinsus olseni</name>
    <name type="common">Perkinsus atlanticus</name>
    <dbReference type="NCBI Taxonomy" id="32597"/>
    <lineage>
        <taxon>Eukaryota</taxon>
        <taxon>Sar</taxon>
        <taxon>Alveolata</taxon>
        <taxon>Perkinsozoa</taxon>
        <taxon>Perkinsea</taxon>
        <taxon>Perkinsida</taxon>
        <taxon>Perkinsidae</taxon>
        <taxon>Perkinsus</taxon>
    </lineage>
</organism>
<feature type="transmembrane region" description="Helical" evidence="5">
    <location>
        <begin position="304"/>
        <end position="324"/>
    </location>
</feature>
<evidence type="ECO:0000313" key="8">
    <source>
        <dbReference type="EMBL" id="KAF4714519.1"/>
    </source>
</evidence>
<feature type="transmembrane region" description="Helical" evidence="5">
    <location>
        <begin position="92"/>
        <end position="115"/>
    </location>
</feature>
<feature type="domain" description="Major facilitator superfamily (MFS) profile" evidence="6">
    <location>
        <begin position="22"/>
        <end position="453"/>
    </location>
</feature>
<dbReference type="Pfam" id="PF04969">
    <property type="entry name" value="CS"/>
    <property type="match status" value="1"/>
</dbReference>
<dbReference type="Gene3D" id="1.20.1250.20">
    <property type="entry name" value="MFS general substrate transporter like domains"/>
    <property type="match status" value="2"/>
</dbReference>
<dbReference type="EMBL" id="JABANM010025494">
    <property type="protein sequence ID" value="KAF4714519.1"/>
    <property type="molecule type" value="Genomic_DNA"/>
</dbReference>
<evidence type="ECO:0000259" key="6">
    <source>
        <dbReference type="PROSITE" id="PS50850"/>
    </source>
</evidence>
<evidence type="ECO:0000259" key="7">
    <source>
        <dbReference type="PROSITE" id="PS51203"/>
    </source>
</evidence>
<dbReference type="AlphaFoldDB" id="A0A7J6T8G3"/>
<dbReference type="CDD" id="cd06467">
    <property type="entry name" value="p23_NUDC_like"/>
    <property type="match status" value="1"/>
</dbReference>
<dbReference type="InterPro" id="IPR020846">
    <property type="entry name" value="MFS_dom"/>
</dbReference>
<feature type="transmembrane region" description="Helical" evidence="5">
    <location>
        <begin position="359"/>
        <end position="385"/>
    </location>
</feature>
<dbReference type="Gene3D" id="2.60.40.790">
    <property type="match status" value="1"/>
</dbReference>
<feature type="domain" description="CS" evidence="7">
    <location>
        <begin position="644"/>
        <end position="732"/>
    </location>
</feature>
<keyword evidence="2 5" id="KW-0812">Transmembrane</keyword>
<dbReference type="InterPro" id="IPR036259">
    <property type="entry name" value="MFS_trans_sf"/>
</dbReference>
<feature type="transmembrane region" description="Helical" evidence="5">
    <location>
        <begin position="263"/>
        <end position="284"/>
    </location>
</feature>
<feature type="transmembrane region" description="Helical" evidence="5">
    <location>
        <begin position="21"/>
        <end position="40"/>
    </location>
</feature>
<feature type="transmembrane region" description="Helical" evidence="5">
    <location>
        <begin position="190"/>
        <end position="211"/>
    </location>
</feature>
<dbReference type="InterPro" id="IPR011701">
    <property type="entry name" value="MFS"/>
</dbReference>
<reference evidence="10 11" key="1">
    <citation type="submission" date="2020-04" db="EMBL/GenBank/DDBJ databases">
        <title>Perkinsus olseni comparative genomics.</title>
        <authorList>
            <person name="Bogema D.R."/>
        </authorList>
    </citation>
    <scope>NUCLEOTIDE SEQUENCE [LARGE SCALE GENOMIC DNA]</scope>
    <source>
        <strain evidence="8">ATCC PRA-205</strain>
        <strain evidence="9 10">ATCC PRA-207</strain>
    </source>
</reference>
<feature type="transmembrane region" description="Helical" evidence="5">
    <location>
        <begin position="121"/>
        <end position="145"/>
    </location>
</feature>
<evidence type="ECO:0000256" key="5">
    <source>
        <dbReference type="SAM" id="Phobius"/>
    </source>
</evidence>
<comment type="subcellular location">
    <subcellularLocation>
        <location evidence="1">Membrane</location>
        <topology evidence="1">Multi-pass membrane protein</topology>
    </subcellularLocation>
</comment>
<dbReference type="InterPro" id="IPR008978">
    <property type="entry name" value="HSP20-like_chaperone"/>
</dbReference>
<dbReference type="PROSITE" id="PS51203">
    <property type="entry name" value="CS"/>
    <property type="match status" value="1"/>
</dbReference>
<evidence type="ECO:0000313" key="9">
    <source>
        <dbReference type="EMBL" id="KAF4741564.1"/>
    </source>
</evidence>
<feature type="transmembrane region" description="Helical" evidence="5">
    <location>
        <begin position="60"/>
        <end position="80"/>
    </location>
</feature>
<protein>
    <submittedName>
        <fullName evidence="9">Uncharacterized protein</fullName>
    </submittedName>
</protein>
<comment type="caution">
    <text evidence="9">The sequence shown here is derived from an EMBL/GenBank/DDBJ whole genome shotgun (WGS) entry which is preliminary data.</text>
</comment>
<accession>A0A7J6T8G3</accession>
<feature type="transmembrane region" description="Helical" evidence="5">
    <location>
        <begin position="416"/>
        <end position="438"/>
    </location>
</feature>
<name>A0A7J6T8G3_PEROL</name>
<dbReference type="Proteomes" id="UP000574390">
    <property type="component" value="Unassembled WGS sequence"/>
</dbReference>
<evidence type="ECO:0000256" key="1">
    <source>
        <dbReference type="ARBA" id="ARBA00004141"/>
    </source>
</evidence>
<evidence type="ECO:0000313" key="11">
    <source>
        <dbReference type="Proteomes" id="UP000574390"/>
    </source>
</evidence>
<keyword evidence="4 5" id="KW-0472">Membrane</keyword>
<dbReference type="PROSITE" id="PS50850">
    <property type="entry name" value="MFS"/>
    <property type="match status" value="1"/>
</dbReference>
<feature type="transmembrane region" description="Helical" evidence="5">
    <location>
        <begin position="336"/>
        <end position="353"/>
    </location>
</feature>
<evidence type="ECO:0000256" key="2">
    <source>
        <dbReference type="ARBA" id="ARBA00022692"/>
    </source>
</evidence>
<dbReference type="Pfam" id="PF07690">
    <property type="entry name" value="MFS_1"/>
    <property type="match status" value="1"/>
</dbReference>
<keyword evidence="3 5" id="KW-1133">Transmembrane helix</keyword>
<dbReference type="SUPFAM" id="SSF103473">
    <property type="entry name" value="MFS general substrate transporter"/>
    <property type="match status" value="1"/>
</dbReference>
<dbReference type="GO" id="GO:0022857">
    <property type="term" value="F:transmembrane transporter activity"/>
    <property type="evidence" value="ECO:0007669"/>
    <property type="project" value="InterPro"/>
</dbReference>
<dbReference type="EMBL" id="JABANO010012583">
    <property type="protein sequence ID" value="KAF4741564.1"/>
    <property type="molecule type" value="Genomic_DNA"/>
</dbReference>
<dbReference type="PANTHER" id="PTHR43184:SF12">
    <property type="entry name" value="SUGAR PHOSPHATE EXCHANGER 3"/>
    <property type="match status" value="1"/>
</dbReference>
<dbReference type="PANTHER" id="PTHR43184">
    <property type="entry name" value="MAJOR FACILITATOR SUPERFAMILY TRANSPORTER 16, ISOFORM B"/>
    <property type="match status" value="1"/>
</dbReference>
<gene>
    <name evidence="8" type="ORF">FOZ62_008542</name>
    <name evidence="9" type="ORF">FOZ63_000382</name>
</gene>
<feature type="transmembrane region" description="Helical" evidence="5">
    <location>
        <begin position="166"/>
        <end position="184"/>
    </location>
</feature>
<dbReference type="SUPFAM" id="SSF49764">
    <property type="entry name" value="HSP20-like chaperones"/>
    <property type="match status" value="1"/>
</dbReference>
<proteinExistence type="predicted"/>
<dbReference type="InterPro" id="IPR007052">
    <property type="entry name" value="CS_dom"/>
</dbReference>
<evidence type="ECO:0000313" key="10">
    <source>
        <dbReference type="Proteomes" id="UP000553632"/>
    </source>
</evidence>
<dbReference type="GO" id="GO:0005789">
    <property type="term" value="C:endoplasmic reticulum membrane"/>
    <property type="evidence" value="ECO:0007669"/>
    <property type="project" value="TreeGrafter"/>
</dbReference>
<evidence type="ECO:0000256" key="4">
    <source>
        <dbReference type="ARBA" id="ARBA00023136"/>
    </source>
</evidence>
<evidence type="ECO:0000256" key="3">
    <source>
        <dbReference type="ARBA" id="ARBA00022989"/>
    </source>
</evidence>
<keyword evidence="10" id="KW-1185">Reference proteome</keyword>